<dbReference type="EnsemblMetazoa" id="XM_050641999.1">
    <property type="protein sequence ID" value="XP_050497956.1"/>
    <property type="gene ID" value="LOC126879083"/>
</dbReference>
<feature type="transmembrane region" description="Helical" evidence="14">
    <location>
        <begin position="6"/>
        <end position="23"/>
    </location>
</feature>
<evidence type="ECO:0008006" key="17">
    <source>
        <dbReference type="Google" id="ProtNLM"/>
    </source>
</evidence>
<dbReference type="CDD" id="cd11056">
    <property type="entry name" value="CYP6-like"/>
    <property type="match status" value="1"/>
</dbReference>
<dbReference type="InterPro" id="IPR036396">
    <property type="entry name" value="Cyt_P450_sf"/>
</dbReference>
<dbReference type="PANTHER" id="PTHR24292">
    <property type="entry name" value="CYTOCHROME P450"/>
    <property type="match status" value="1"/>
</dbReference>
<proteinExistence type="inferred from homology"/>
<sequence length="527" mass="60821">MLNLIIGVAIVLALIYFLGIKPFNYWKKRGVKQGNPAWFLGDSYEQMTKKQTFAEMVQKVYNIGPGARYAGMYQFMTPILVIKDLELLKQLFVKDFDHFTDHSKFVSEESDPLWAKNLFFLTGQKWRDMRAILSPAFTSKKMKSMFFLISETADDFVNYFLEQNKDSIELELKDKFTRFTNDIIASIAFGIKIDSLKNPNNEFFVMGQDITSFSGFKKTLKFMGIVMIPKFFTFFKIGFFATYVRKFFINLIGDTVKTREEKNIVRPDMLHLLIQARNGGLENGEKSQNGEIETAEAESNELIRKAAKNMTVVDIAAQALIFFFAGFDSVASLLSFTCYELMVNPDIQTRLRKEIEETLEECNGNVTYEAIMKMKYMDMVLSETGRKWPQGTMADRVCTKPYTIPAERPGEVPVHIDVGAPLWIPIYAIHRDPENFPEPERYDPERFSEENKSKIKPYSFIPFGVGPRNCIGARFALLETKIVLFKFLQHFELVPSEKTKIPVEISKKQFNLTAEGGFWFNLKRIKK</sequence>
<dbReference type="InterPro" id="IPR050476">
    <property type="entry name" value="Insect_CytP450_Detox"/>
</dbReference>
<evidence type="ECO:0000256" key="14">
    <source>
        <dbReference type="SAM" id="Phobius"/>
    </source>
</evidence>
<protein>
    <recommendedName>
        <fullName evidence="17">Cytochrome P450 9e2-like</fullName>
    </recommendedName>
</protein>
<dbReference type="PRINTS" id="PR00463">
    <property type="entry name" value="EP450I"/>
</dbReference>
<dbReference type="PANTHER" id="PTHR24292:SF54">
    <property type="entry name" value="CYP9F3-RELATED"/>
    <property type="match status" value="1"/>
</dbReference>
<evidence type="ECO:0000256" key="10">
    <source>
        <dbReference type="ARBA" id="ARBA00023004"/>
    </source>
</evidence>
<keyword evidence="6 13" id="KW-0479">Metal-binding</keyword>
<comment type="cofactor">
    <cofactor evidence="1">
        <name>heme</name>
        <dbReference type="ChEBI" id="CHEBI:30413"/>
    </cofactor>
</comment>
<evidence type="ECO:0000256" key="1">
    <source>
        <dbReference type="ARBA" id="ARBA00001971"/>
    </source>
</evidence>
<dbReference type="InterPro" id="IPR017972">
    <property type="entry name" value="Cyt_P450_CS"/>
</dbReference>
<comment type="subcellular location">
    <subcellularLocation>
        <location evidence="3">Endoplasmic reticulum membrane</location>
        <topology evidence="3">Peripheral membrane protein</topology>
    </subcellularLocation>
    <subcellularLocation>
        <location evidence="2">Microsome membrane</location>
        <topology evidence="2">Peripheral membrane protein</topology>
    </subcellularLocation>
</comment>
<evidence type="ECO:0000256" key="2">
    <source>
        <dbReference type="ARBA" id="ARBA00004174"/>
    </source>
</evidence>
<evidence type="ECO:0000256" key="9">
    <source>
        <dbReference type="ARBA" id="ARBA00023002"/>
    </source>
</evidence>
<evidence type="ECO:0000256" key="7">
    <source>
        <dbReference type="ARBA" id="ARBA00022824"/>
    </source>
</evidence>
<evidence type="ECO:0000256" key="5">
    <source>
        <dbReference type="ARBA" id="ARBA00022617"/>
    </source>
</evidence>
<keyword evidence="5 13" id="KW-0349">Heme</keyword>
<evidence type="ECO:0000256" key="12">
    <source>
        <dbReference type="ARBA" id="ARBA00023136"/>
    </source>
</evidence>
<dbReference type="GeneID" id="126879083"/>
<evidence type="ECO:0000256" key="13">
    <source>
        <dbReference type="RuleBase" id="RU000461"/>
    </source>
</evidence>
<keyword evidence="14" id="KW-0812">Transmembrane</keyword>
<dbReference type="SUPFAM" id="SSF48264">
    <property type="entry name" value="Cytochrome P450"/>
    <property type="match status" value="1"/>
</dbReference>
<keyword evidence="12 14" id="KW-0472">Membrane</keyword>
<keyword evidence="11 13" id="KW-0503">Monooxygenase</keyword>
<evidence type="ECO:0000256" key="3">
    <source>
        <dbReference type="ARBA" id="ARBA00004406"/>
    </source>
</evidence>
<dbReference type="InterPro" id="IPR002401">
    <property type="entry name" value="Cyt_P450_E_grp-I"/>
</dbReference>
<accession>A0ABM5JJ39</accession>
<keyword evidence="9 13" id="KW-0560">Oxidoreductase</keyword>
<keyword evidence="16" id="KW-1185">Reference proteome</keyword>
<evidence type="ECO:0000313" key="16">
    <source>
        <dbReference type="Proteomes" id="UP001652700"/>
    </source>
</evidence>
<comment type="similarity">
    <text evidence="4 13">Belongs to the cytochrome P450 family.</text>
</comment>
<dbReference type="RefSeq" id="XP_050497956.1">
    <property type="nucleotide sequence ID" value="XM_050641999.1"/>
</dbReference>
<name>A0ABM5JJ39_DIAVI</name>
<reference evidence="15" key="1">
    <citation type="submission" date="2025-05" db="UniProtKB">
        <authorList>
            <consortium name="EnsemblMetazoa"/>
        </authorList>
    </citation>
    <scope>IDENTIFICATION</scope>
</reference>
<evidence type="ECO:0000256" key="11">
    <source>
        <dbReference type="ARBA" id="ARBA00023033"/>
    </source>
</evidence>
<evidence type="ECO:0000256" key="4">
    <source>
        <dbReference type="ARBA" id="ARBA00010617"/>
    </source>
</evidence>
<dbReference type="Proteomes" id="UP001652700">
    <property type="component" value="Unplaced"/>
</dbReference>
<dbReference type="InterPro" id="IPR001128">
    <property type="entry name" value="Cyt_P450"/>
</dbReference>
<keyword evidence="14" id="KW-1133">Transmembrane helix</keyword>
<evidence type="ECO:0000313" key="15">
    <source>
        <dbReference type="EnsemblMetazoa" id="XP_050497956.1"/>
    </source>
</evidence>
<feature type="transmembrane region" description="Helical" evidence="14">
    <location>
        <begin position="222"/>
        <end position="244"/>
    </location>
</feature>
<dbReference type="Pfam" id="PF00067">
    <property type="entry name" value="p450"/>
    <property type="match status" value="1"/>
</dbReference>
<keyword evidence="10 13" id="KW-0408">Iron</keyword>
<dbReference type="PROSITE" id="PS00086">
    <property type="entry name" value="CYTOCHROME_P450"/>
    <property type="match status" value="1"/>
</dbReference>
<keyword evidence="7" id="KW-0256">Endoplasmic reticulum</keyword>
<organism evidence="15 16">
    <name type="scientific">Diabrotica virgifera virgifera</name>
    <name type="common">western corn rootworm</name>
    <dbReference type="NCBI Taxonomy" id="50390"/>
    <lineage>
        <taxon>Eukaryota</taxon>
        <taxon>Metazoa</taxon>
        <taxon>Ecdysozoa</taxon>
        <taxon>Arthropoda</taxon>
        <taxon>Hexapoda</taxon>
        <taxon>Insecta</taxon>
        <taxon>Pterygota</taxon>
        <taxon>Neoptera</taxon>
        <taxon>Endopterygota</taxon>
        <taxon>Coleoptera</taxon>
        <taxon>Polyphaga</taxon>
        <taxon>Cucujiformia</taxon>
        <taxon>Chrysomeloidea</taxon>
        <taxon>Chrysomelidae</taxon>
        <taxon>Galerucinae</taxon>
        <taxon>Diabroticina</taxon>
        <taxon>Diabroticites</taxon>
        <taxon>Diabrotica</taxon>
    </lineage>
</organism>
<keyword evidence="8" id="KW-0492">Microsome</keyword>
<dbReference type="PRINTS" id="PR00385">
    <property type="entry name" value="P450"/>
</dbReference>
<evidence type="ECO:0000256" key="8">
    <source>
        <dbReference type="ARBA" id="ARBA00022848"/>
    </source>
</evidence>
<dbReference type="Gene3D" id="1.10.630.10">
    <property type="entry name" value="Cytochrome P450"/>
    <property type="match status" value="1"/>
</dbReference>
<evidence type="ECO:0000256" key="6">
    <source>
        <dbReference type="ARBA" id="ARBA00022723"/>
    </source>
</evidence>